<sequence length="412" mass="43230">MSEIVRAGFIPLLDAAPLIVAARLGFAEAEGLTLDLARETSWANIRDRVAIGHFDVAHMLAPIPVAAALGLLPLAAPMIAPFSFGLGGNAVTLSRPLWQALAAAGAGTGGAPAAVGAALAQVIAARLAAGQPQLTLAVVFPFSAHNYELRYWLAACGIEPDRDVRIVVVPPPFVVDALREGVVDGVCVGEPWNSLAVEAGVGVIAVTGAAIWRSGPEKVLGMRTDWAESHAETLAALLRALYHASLWCGAPQNRAELARLLAGPDLLDKPAPILEAALDGRQVIADVAAGEPHGPLLTFGGPAATFPWASHALWFYSQMVRWGHAGYRPDAVLAARRAYRPDLYRAALKPWDVDLPSANAKVEGALTAPTAVASTRGRLVLGPDGFFDGRIFDPDRIEEYLAGFADGPRGDS</sequence>
<proteinExistence type="predicted"/>
<dbReference type="GO" id="GO:0012505">
    <property type="term" value="C:endomembrane system"/>
    <property type="evidence" value="ECO:0007669"/>
    <property type="project" value="UniProtKB-SubCell"/>
</dbReference>
<gene>
    <name evidence="6" type="ORF">GCM10010994_57750</name>
</gene>
<keyword evidence="5" id="KW-0472">Membrane</keyword>
<dbReference type="Gene3D" id="3.40.190.10">
    <property type="entry name" value="Periplasmic binding protein-like II"/>
    <property type="match status" value="2"/>
</dbReference>
<keyword evidence="7" id="KW-1185">Reference proteome</keyword>
<dbReference type="PANTHER" id="PTHR30024:SF43">
    <property type="entry name" value="BLL4572 PROTEIN"/>
    <property type="match status" value="1"/>
</dbReference>
<evidence type="ECO:0000256" key="1">
    <source>
        <dbReference type="ARBA" id="ARBA00004308"/>
    </source>
</evidence>
<dbReference type="SUPFAM" id="SSF53850">
    <property type="entry name" value="Periplasmic binding protein-like II"/>
    <property type="match status" value="1"/>
</dbReference>
<dbReference type="AlphaFoldDB" id="A0A916UXQ0"/>
<protein>
    <submittedName>
        <fullName evidence="6">Nitrate transporter</fullName>
    </submittedName>
</protein>
<keyword evidence="2" id="KW-0813">Transport</keyword>
<keyword evidence="3" id="KW-1003">Cell membrane</keyword>
<evidence type="ECO:0000256" key="4">
    <source>
        <dbReference type="ARBA" id="ARBA00022519"/>
    </source>
</evidence>
<reference evidence="6" key="1">
    <citation type="journal article" date="2014" name="Int. J. Syst. Evol. Microbiol.">
        <title>Complete genome sequence of Corynebacterium casei LMG S-19264T (=DSM 44701T), isolated from a smear-ripened cheese.</title>
        <authorList>
            <consortium name="US DOE Joint Genome Institute (JGI-PGF)"/>
            <person name="Walter F."/>
            <person name="Albersmeier A."/>
            <person name="Kalinowski J."/>
            <person name="Ruckert C."/>
        </authorList>
    </citation>
    <scope>NUCLEOTIDE SEQUENCE</scope>
    <source>
        <strain evidence="6">CGMCC 1.12919</strain>
    </source>
</reference>
<comment type="caution">
    <text evidence="6">The sequence shown here is derived from an EMBL/GenBank/DDBJ whole genome shotgun (WGS) entry which is preliminary data.</text>
</comment>
<organism evidence="6 7">
    <name type="scientific">Chelatococcus reniformis</name>
    <dbReference type="NCBI Taxonomy" id="1494448"/>
    <lineage>
        <taxon>Bacteria</taxon>
        <taxon>Pseudomonadati</taxon>
        <taxon>Pseudomonadota</taxon>
        <taxon>Alphaproteobacteria</taxon>
        <taxon>Hyphomicrobiales</taxon>
        <taxon>Chelatococcaceae</taxon>
        <taxon>Chelatococcus</taxon>
    </lineage>
</organism>
<accession>A0A916UXQ0</accession>
<dbReference type="RefSeq" id="WP_188612640.1">
    <property type="nucleotide sequence ID" value="NZ_BMGG01000012.1"/>
</dbReference>
<reference evidence="6" key="2">
    <citation type="submission" date="2020-09" db="EMBL/GenBank/DDBJ databases">
        <authorList>
            <person name="Sun Q."/>
            <person name="Zhou Y."/>
        </authorList>
    </citation>
    <scope>NUCLEOTIDE SEQUENCE</scope>
    <source>
        <strain evidence="6">CGMCC 1.12919</strain>
    </source>
</reference>
<dbReference type="Pfam" id="PF13379">
    <property type="entry name" value="NMT1_2"/>
    <property type="match status" value="1"/>
</dbReference>
<dbReference type="InterPro" id="IPR044527">
    <property type="entry name" value="NrtA/CpmA_ABC-bd_dom"/>
</dbReference>
<evidence type="ECO:0000313" key="6">
    <source>
        <dbReference type="EMBL" id="GGC92365.1"/>
    </source>
</evidence>
<dbReference type="CDD" id="cd13553">
    <property type="entry name" value="PBP2_NrtA_CpmA_like"/>
    <property type="match status" value="1"/>
</dbReference>
<evidence type="ECO:0000256" key="5">
    <source>
        <dbReference type="ARBA" id="ARBA00023136"/>
    </source>
</evidence>
<keyword evidence="4" id="KW-0997">Cell inner membrane</keyword>
<dbReference type="Proteomes" id="UP000637002">
    <property type="component" value="Unassembled WGS sequence"/>
</dbReference>
<evidence type="ECO:0000313" key="7">
    <source>
        <dbReference type="Proteomes" id="UP000637002"/>
    </source>
</evidence>
<dbReference type="EMBL" id="BMGG01000012">
    <property type="protein sequence ID" value="GGC92365.1"/>
    <property type="molecule type" value="Genomic_DNA"/>
</dbReference>
<dbReference type="PANTHER" id="PTHR30024">
    <property type="entry name" value="ALIPHATIC SULFONATES-BINDING PROTEIN-RELATED"/>
    <property type="match status" value="1"/>
</dbReference>
<evidence type="ECO:0000256" key="2">
    <source>
        <dbReference type="ARBA" id="ARBA00022448"/>
    </source>
</evidence>
<name>A0A916UXQ0_9HYPH</name>
<evidence type="ECO:0000256" key="3">
    <source>
        <dbReference type="ARBA" id="ARBA00022475"/>
    </source>
</evidence>
<comment type="subcellular location">
    <subcellularLocation>
        <location evidence="1">Endomembrane system</location>
    </subcellularLocation>
</comment>